<dbReference type="EMBL" id="FNXY01000002">
    <property type="protein sequence ID" value="SEI57325.1"/>
    <property type="molecule type" value="Genomic_DNA"/>
</dbReference>
<dbReference type="STRING" id="408657.SAMN04487995_1431"/>
<reference evidence="1 2" key="1">
    <citation type="submission" date="2016-10" db="EMBL/GenBank/DDBJ databases">
        <authorList>
            <person name="de Groot N.N."/>
        </authorList>
    </citation>
    <scope>NUCLEOTIDE SEQUENCE [LARGE SCALE GENOMIC DNA]</scope>
    <source>
        <strain evidence="1 2">DSM 19938</strain>
    </source>
</reference>
<evidence type="ECO:0000313" key="2">
    <source>
        <dbReference type="Proteomes" id="UP000199532"/>
    </source>
</evidence>
<name>A0A1H6S0P8_9BACT</name>
<organism evidence="1 2">
    <name type="scientific">Dyadobacter koreensis</name>
    <dbReference type="NCBI Taxonomy" id="408657"/>
    <lineage>
        <taxon>Bacteria</taxon>
        <taxon>Pseudomonadati</taxon>
        <taxon>Bacteroidota</taxon>
        <taxon>Cytophagia</taxon>
        <taxon>Cytophagales</taxon>
        <taxon>Spirosomataceae</taxon>
        <taxon>Dyadobacter</taxon>
    </lineage>
</organism>
<dbReference type="AlphaFoldDB" id="A0A1H6S0P8"/>
<evidence type="ECO:0000313" key="1">
    <source>
        <dbReference type="EMBL" id="SEI57325.1"/>
    </source>
</evidence>
<accession>A0A1H6S0P8</accession>
<sequence>MFNFSCLLILTPLLFLFGNEGESIMSTDKQMKKIREFTIVENDTLTYTLKLKLDDAGRPQYFFRNIFTPVCYTNECKPVYINFYWDLLGNYQRYDLPEGKVLTKIDHDEFKPEDYAKLQDILAKENSIFAGLNMEDLITKGTDDLSDSVDAKTGATLKTIKNEVIDGAVYTCFTLWKIAYGKAVPEMLKITETYKNDQLLHSFLADKNYHYQYWALEKVILKDGKIAKSFEQDIEKIIAGKNLFTARTALQKMGNEFFSKPQKQNWLWEVFQSSSYPMQIAILKKLMTIPLNQTLTESIADDLEKSNDEQRKLKIEILKNQAKLPARIRRILDDANDE</sequence>
<keyword evidence="2" id="KW-1185">Reference proteome</keyword>
<gene>
    <name evidence="1" type="ORF">SAMN04487995_1431</name>
</gene>
<protein>
    <submittedName>
        <fullName evidence="1">Uncharacterized protein</fullName>
    </submittedName>
</protein>
<proteinExistence type="predicted"/>
<dbReference type="Proteomes" id="UP000199532">
    <property type="component" value="Unassembled WGS sequence"/>
</dbReference>